<accession>A0AAI9E9Y9</accession>
<organism evidence="1 2">
    <name type="scientific">Lecanosticta acicola</name>
    <dbReference type="NCBI Taxonomy" id="111012"/>
    <lineage>
        <taxon>Eukaryota</taxon>
        <taxon>Fungi</taxon>
        <taxon>Dikarya</taxon>
        <taxon>Ascomycota</taxon>
        <taxon>Pezizomycotina</taxon>
        <taxon>Dothideomycetes</taxon>
        <taxon>Dothideomycetidae</taxon>
        <taxon>Mycosphaerellales</taxon>
        <taxon>Mycosphaerellaceae</taxon>
        <taxon>Lecanosticta</taxon>
    </lineage>
</organism>
<sequence>MATEPTITGLPTEVTQKIARQRELDITVLRRVCRDFERKTFDLFAHKYLRCLGCYPFNSQRVERLRNLTSSPRYAEKIQSITFWLDPAEGAGHKEFHVATRNPTVVFAHVLSYLPPGRFPSQSDGEFAHEEYTREQITKHSSEPDVAALDAIYDNLDANKSPAEVRIVFRKPVDEFLDLALWVDRFLGHPENLNKRVCDLDFQGTVLDPSTLCHIIGCNEQCLRTFRLRQVHFPLTDPWIVELFDYLKDCPKLEYIQFGDVNESLSSEGSIADDILVRFGYPRGTHGPHKAFMEVAGHEKVVEALQCCLDNGMDFVTRIKRCPKFRAGRYFFQLSGEHIPECLSI</sequence>
<evidence type="ECO:0000313" key="2">
    <source>
        <dbReference type="Proteomes" id="UP001296104"/>
    </source>
</evidence>
<gene>
    <name evidence="1" type="ORF">LECACI_7A003577</name>
</gene>
<name>A0AAI9E9Y9_9PEZI</name>
<dbReference type="AlphaFoldDB" id="A0AAI9E9Y9"/>
<evidence type="ECO:0000313" key="1">
    <source>
        <dbReference type="EMBL" id="CAK3970107.1"/>
    </source>
</evidence>
<reference evidence="1" key="1">
    <citation type="submission" date="2023-11" db="EMBL/GenBank/DDBJ databases">
        <authorList>
            <person name="Alioto T."/>
            <person name="Alioto T."/>
            <person name="Gomez Garrido J."/>
        </authorList>
    </citation>
    <scope>NUCLEOTIDE SEQUENCE</scope>
</reference>
<dbReference type="Proteomes" id="UP001296104">
    <property type="component" value="Unassembled WGS sequence"/>
</dbReference>
<proteinExistence type="predicted"/>
<protein>
    <submittedName>
        <fullName evidence="1">Uncharacterized protein</fullName>
    </submittedName>
</protein>
<dbReference type="EMBL" id="CAVMBE010000017">
    <property type="protein sequence ID" value="CAK3970107.1"/>
    <property type="molecule type" value="Genomic_DNA"/>
</dbReference>
<comment type="caution">
    <text evidence="1">The sequence shown here is derived from an EMBL/GenBank/DDBJ whole genome shotgun (WGS) entry which is preliminary data.</text>
</comment>
<keyword evidence="2" id="KW-1185">Reference proteome</keyword>